<dbReference type="PANTHER" id="PTHR41252">
    <property type="entry name" value="BLR2505 PROTEIN"/>
    <property type="match status" value="1"/>
</dbReference>
<dbReference type="AlphaFoldDB" id="A0A1H9GRC1"/>
<dbReference type="InterPro" id="IPR037401">
    <property type="entry name" value="SnoaL-like"/>
</dbReference>
<evidence type="ECO:0000313" key="2">
    <source>
        <dbReference type="EMBL" id="SEQ52593.1"/>
    </source>
</evidence>
<protein>
    <recommendedName>
        <fullName evidence="1">SnoaL-like domain-containing protein</fullName>
    </recommendedName>
</protein>
<dbReference type="Proteomes" id="UP000199647">
    <property type="component" value="Unassembled WGS sequence"/>
</dbReference>
<sequence>MTVTRERVREIFSGLEQGNGDAFFAHVADDVDWRVMGTHPLAGQYHDRDEFRARTFARIAKALTGPPEMRVGAILIDGDRAAVELRLEAEGRNGLRFDNRYCWIVRFRGEEIVEVRAYLDSALVRDLLGGNEA</sequence>
<accession>A0A1H9GRC1</accession>
<feature type="domain" description="SnoaL-like" evidence="1">
    <location>
        <begin position="8"/>
        <end position="115"/>
    </location>
</feature>
<organism evidence="2 3">
    <name type="scientific">Faunimonas pinastri</name>
    <dbReference type="NCBI Taxonomy" id="1855383"/>
    <lineage>
        <taxon>Bacteria</taxon>
        <taxon>Pseudomonadati</taxon>
        <taxon>Pseudomonadota</taxon>
        <taxon>Alphaproteobacteria</taxon>
        <taxon>Hyphomicrobiales</taxon>
        <taxon>Afifellaceae</taxon>
        <taxon>Faunimonas</taxon>
    </lineage>
</organism>
<evidence type="ECO:0000259" key="1">
    <source>
        <dbReference type="Pfam" id="PF12680"/>
    </source>
</evidence>
<dbReference type="InterPro" id="IPR032710">
    <property type="entry name" value="NTF2-like_dom_sf"/>
</dbReference>
<evidence type="ECO:0000313" key="3">
    <source>
        <dbReference type="Proteomes" id="UP000199647"/>
    </source>
</evidence>
<reference evidence="2 3" key="1">
    <citation type="submission" date="2016-10" db="EMBL/GenBank/DDBJ databases">
        <authorList>
            <person name="de Groot N.N."/>
        </authorList>
    </citation>
    <scope>NUCLEOTIDE SEQUENCE [LARGE SCALE GENOMIC DNA]</scope>
    <source>
        <strain evidence="2 3">A52C2</strain>
    </source>
</reference>
<dbReference type="OrthoDB" id="1450423at2"/>
<dbReference type="Gene3D" id="3.10.450.50">
    <property type="match status" value="1"/>
</dbReference>
<dbReference type="Pfam" id="PF12680">
    <property type="entry name" value="SnoaL_2"/>
    <property type="match status" value="1"/>
</dbReference>
<proteinExistence type="predicted"/>
<dbReference type="STRING" id="1855383.SAMN05216548_105124"/>
<dbReference type="EMBL" id="FOFG01000005">
    <property type="protein sequence ID" value="SEQ52593.1"/>
    <property type="molecule type" value="Genomic_DNA"/>
</dbReference>
<gene>
    <name evidence="2" type="ORF">SAMN05216548_105124</name>
</gene>
<dbReference type="SUPFAM" id="SSF54427">
    <property type="entry name" value="NTF2-like"/>
    <property type="match status" value="1"/>
</dbReference>
<keyword evidence="3" id="KW-1185">Reference proteome</keyword>
<name>A0A1H9GRC1_9HYPH</name>
<dbReference type="PANTHER" id="PTHR41252:SF1">
    <property type="entry name" value="BLR2505 PROTEIN"/>
    <property type="match status" value="1"/>
</dbReference>
<dbReference type="RefSeq" id="WP_092496262.1">
    <property type="nucleotide sequence ID" value="NZ_FOFG01000005.1"/>
</dbReference>